<reference evidence="2 3" key="1">
    <citation type="journal article" date="2016" name="Nat. Commun.">
        <title>Thousands of microbial genomes shed light on interconnected biogeochemical processes in an aquifer system.</title>
        <authorList>
            <person name="Anantharaman K."/>
            <person name="Brown C.T."/>
            <person name="Hug L.A."/>
            <person name="Sharon I."/>
            <person name="Castelle C.J."/>
            <person name="Probst A.J."/>
            <person name="Thomas B.C."/>
            <person name="Singh A."/>
            <person name="Wilkins M.J."/>
            <person name="Karaoz U."/>
            <person name="Brodie E.L."/>
            <person name="Williams K.H."/>
            <person name="Hubbard S.S."/>
            <person name="Banfield J.F."/>
        </authorList>
    </citation>
    <scope>NUCLEOTIDE SEQUENCE [LARGE SCALE GENOMIC DNA]</scope>
</reference>
<keyword evidence="1" id="KW-0812">Transmembrane</keyword>
<dbReference type="AlphaFoldDB" id="A0A1F8FWT2"/>
<feature type="transmembrane region" description="Helical" evidence="1">
    <location>
        <begin position="23"/>
        <end position="48"/>
    </location>
</feature>
<proteinExistence type="predicted"/>
<organism evidence="2 3">
    <name type="scientific">Candidatus Yanofskybacteria bacterium RIFCSPHIGHO2_02_FULL_46_19</name>
    <dbReference type="NCBI Taxonomy" id="1802684"/>
    <lineage>
        <taxon>Bacteria</taxon>
        <taxon>Candidatus Yanofskyibacteriota</taxon>
    </lineage>
</organism>
<comment type="caution">
    <text evidence="2">The sequence shown here is derived from an EMBL/GenBank/DDBJ whole genome shotgun (WGS) entry which is preliminary data.</text>
</comment>
<name>A0A1F8FWT2_9BACT</name>
<dbReference type="Proteomes" id="UP000177796">
    <property type="component" value="Unassembled WGS sequence"/>
</dbReference>
<protein>
    <submittedName>
        <fullName evidence="2">Uncharacterized protein</fullName>
    </submittedName>
</protein>
<keyword evidence="1" id="KW-0472">Membrane</keyword>
<dbReference type="EMBL" id="MGJY01000003">
    <property type="protein sequence ID" value="OGN16809.1"/>
    <property type="molecule type" value="Genomic_DNA"/>
</dbReference>
<accession>A0A1F8FWT2</accession>
<sequence>MAETSLIPKKLPSSQQLGVGLGVFFRVGFLFFLVALLATGGLFAYRVLLVSNLTKQRNALKELESQFPLSDIERREAVAQAIEASKKLLGAHVRLSRIFPLVQTNTFPSVFFSTFSYAEKDHAMLVSGEAPSYKAVAQQASIFESLDEVESATFSNLSLTNRGTVNFNLKIILISSFVSGSENNMAEQTL</sequence>
<evidence type="ECO:0000313" key="3">
    <source>
        <dbReference type="Proteomes" id="UP000177796"/>
    </source>
</evidence>
<evidence type="ECO:0000256" key="1">
    <source>
        <dbReference type="SAM" id="Phobius"/>
    </source>
</evidence>
<gene>
    <name evidence="2" type="ORF">A3C81_03130</name>
</gene>
<keyword evidence="1" id="KW-1133">Transmembrane helix</keyword>
<evidence type="ECO:0000313" key="2">
    <source>
        <dbReference type="EMBL" id="OGN16809.1"/>
    </source>
</evidence>